<evidence type="ECO:0000313" key="2">
    <source>
        <dbReference type="EMBL" id="AMC11983.1"/>
    </source>
</evidence>
<dbReference type="PANTHER" id="PTHR47786:SF2">
    <property type="entry name" value="GLYCOSYL HYDROLASE FAMILY 13 CATALYTIC DOMAIN-CONTAINING PROTEIN"/>
    <property type="match status" value="1"/>
</dbReference>
<feature type="domain" description="Glycosyl hydrolase family 13 catalytic" evidence="1">
    <location>
        <begin position="34"/>
        <end position="363"/>
    </location>
</feature>
<name>A0A0X8G8E3_9FLAO</name>
<dbReference type="InterPro" id="IPR013780">
    <property type="entry name" value="Glyco_hydro_b"/>
</dbReference>
<keyword evidence="2" id="KW-0456">Lyase</keyword>
<organism evidence="2 3">
    <name type="scientific">Lutibacter profundi</name>
    <dbReference type="NCBI Taxonomy" id="1622118"/>
    <lineage>
        <taxon>Bacteria</taxon>
        <taxon>Pseudomonadati</taxon>
        <taxon>Bacteroidota</taxon>
        <taxon>Flavobacteriia</taxon>
        <taxon>Flavobacteriales</taxon>
        <taxon>Flavobacteriaceae</taxon>
        <taxon>Lutibacter</taxon>
    </lineage>
</organism>
<evidence type="ECO:0000259" key="1">
    <source>
        <dbReference type="SMART" id="SM00642"/>
    </source>
</evidence>
<dbReference type="SUPFAM" id="SSF51011">
    <property type="entry name" value="Glycosyl hydrolase domain"/>
    <property type="match status" value="1"/>
</dbReference>
<proteinExistence type="predicted"/>
<dbReference type="Gene3D" id="2.60.40.1180">
    <property type="entry name" value="Golgi alpha-mannosidase II"/>
    <property type="match status" value="1"/>
</dbReference>
<dbReference type="SMART" id="SM00642">
    <property type="entry name" value="Aamy"/>
    <property type="match status" value="1"/>
</dbReference>
<dbReference type="Proteomes" id="UP000059672">
    <property type="component" value="Chromosome"/>
</dbReference>
<dbReference type="Pfam" id="PF00128">
    <property type="entry name" value="Alpha-amylase"/>
    <property type="match status" value="2"/>
</dbReference>
<dbReference type="AlphaFoldDB" id="A0A0X8G8E3"/>
<dbReference type="SUPFAM" id="SSF51445">
    <property type="entry name" value="(Trans)glycosidases"/>
    <property type="match status" value="1"/>
</dbReference>
<dbReference type="STRING" id="1622118.Lupro_12235"/>
<reference evidence="2 3" key="2">
    <citation type="journal article" date="2016" name="Int. J. Syst. Evol. Microbiol.">
        <title>Lutibacter profundi sp. nov., isolated from a deep-sea hydrothermal system on the Arctic Mid-Ocean Ridge and emended description of the genus Lutibacter.</title>
        <authorList>
            <person name="Le Moine Bauer S."/>
            <person name="Roalkvam I."/>
            <person name="Steen I.H."/>
            <person name="Dahle H."/>
        </authorList>
    </citation>
    <scope>NUCLEOTIDE SEQUENCE [LARGE SCALE GENOMIC DNA]</scope>
    <source>
        <strain evidence="2 3">LP1</strain>
    </source>
</reference>
<accession>A0A0X8G8E3</accession>
<dbReference type="PANTHER" id="PTHR47786">
    <property type="entry name" value="ALPHA-1,4-GLUCAN:MALTOSE-1-PHOSPHATE MALTOSYLTRANSFERASE"/>
    <property type="match status" value="1"/>
</dbReference>
<dbReference type="GO" id="GO:0005975">
    <property type="term" value="P:carbohydrate metabolic process"/>
    <property type="evidence" value="ECO:0007669"/>
    <property type="project" value="InterPro"/>
</dbReference>
<dbReference type="GO" id="GO:0016829">
    <property type="term" value="F:lyase activity"/>
    <property type="evidence" value="ECO:0007669"/>
    <property type="project" value="UniProtKB-KW"/>
</dbReference>
<keyword evidence="3" id="KW-1185">Reference proteome</keyword>
<dbReference type="PATRIC" id="fig|1622118.3.peg.2510"/>
<reference evidence="3" key="1">
    <citation type="submission" date="2015-12" db="EMBL/GenBank/DDBJ databases">
        <title>Complete genome sequence of Lutibacter profundus strain LP1.</title>
        <authorList>
            <person name="Wissuwa J."/>
            <person name="Le Moine Bauer S."/>
            <person name="Stokke R."/>
            <person name="Dahle H."/>
            <person name="Steen I.H."/>
        </authorList>
    </citation>
    <scope>NUCLEOTIDE SEQUENCE [LARGE SCALE GENOMIC DNA]</scope>
    <source>
        <strain evidence="3">LP1</strain>
    </source>
</reference>
<protein>
    <submittedName>
        <fullName evidence="2">Alpha-amlyase</fullName>
    </submittedName>
</protein>
<dbReference type="EMBL" id="CP013355">
    <property type="protein sequence ID" value="AMC11983.1"/>
    <property type="molecule type" value="Genomic_DNA"/>
</dbReference>
<dbReference type="KEGG" id="lut:Lupro_12235"/>
<dbReference type="InterPro" id="IPR006047">
    <property type="entry name" value="GH13_cat_dom"/>
</dbReference>
<dbReference type="OrthoDB" id="9805159at2"/>
<sequence>MKKLIVLIILISIVSCNTKGQNKKETSENKQSVHTITDSDLETAVIYEANIRQYSPEGTFNAFTKDIPQLKQLGVKIIWLMPISPISKKDRKGPLGSYYAIQDYTKVNPEYGNLEDLKKLVDTAHENGMFVILDWVANHTGRDHHWLTEHPDFYVRDDKGSPVAPFDWTDVAKLDYSNPNLRKEMISEMQYWLKNADIDGFRCDVAAQVPVDFWEDAVKKLKQTKPVFMLAEAWEPNLLVNAFDMDYGWDTHHIFNKIAQGKETVKAWDNRMKQVDTLYQKDDILMNFVTNHDENSWNGTVKERMGDASEVMLALSYCAPGMPLIYSGQEYDIDKRLRFFDKDTIQKNKGKVWPLLEKLGKLKNTNKALNGGKKAASYTKINSSNNNQVLIFKREKEGEKLIFIANLSDKDVTFTTDLFGEFLDYLTQEKTTINKNQKLMFKPWEYKILLNK</sequence>
<dbReference type="InterPro" id="IPR017853">
    <property type="entry name" value="GH"/>
</dbReference>
<evidence type="ECO:0000313" key="3">
    <source>
        <dbReference type="Proteomes" id="UP000059672"/>
    </source>
</evidence>
<dbReference type="PROSITE" id="PS51257">
    <property type="entry name" value="PROKAR_LIPOPROTEIN"/>
    <property type="match status" value="1"/>
</dbReference>
<dbReference type="Gene3D" id="3.20.20.80">
    <property type="entry name" value="Glycosidases"/>
    <property type="match status" value="1"/>
</dbReference>
<gene>
    <name evidence="2" type="ORF">Lupro_12235</name>
</gene>
<dbReference type="CDD" id="cd11313">
    <property type="entry name" value="AmyAc_arch_bac_AmyA"/>
    <property type="match status" value="1"/>
</dbReference>
<dbReference type="RefSeq" id="WP_068210822.1">
    <property type="nucleotide sequence ID" value="NZ_CP013355.1"/>
</dbReference>